<dbReference type="KEGG" id="mgel:G5B37_00560"/>
<accession>A0A6G6GHT6</accession>
<evidence type="ECO:0000313" key="2">
    <source>
        <dbReference type="Proteomes" id="UP000505306"/>
    </source>
</evidence>
<dbReference type="EMBL" id="CP049057">
    <property type="protein sequence ID" value="QIE58109.1"/>
    <property type="molecule type" value="Genomic_DNA"/>
</dbReference>
<name>A0A6G6GHT6_9FLAO</name>
<dbReference type="Proteomes" id="UP000505306">
    <property type="component" value="Chromosome"/>
</dbReference>
<gene>
    <name evidence="1" type="ORF">G5B37_00560</name>
</gene>
<dbReference type="RefSeq" id="WP_164678107.1">
    <property type="nucleotide sequence ID" value="NZ_CP049057.1"/>
</dbReference>
<reference evidence="1 2" key="1">
    <citation type="submission" date="2020-02" db="EMBL/GenBank/DDBJ databases">
        <title>Complete genome sequence of Flavobacteriaceae bacterium.</title>
        <authorList>
            <person name="Kim S.-J."/>
            <person name="Kim Y.-S."/>
            <person name="Kim K.-H."/>
        </authorList>
    </citation>
    <scope>NUCLEOTIDE SEQUENCE [LARGE SCALE GENOMIC DNA]</scope>
    <source>
        <strain evidence="1 2">RR4-40</strain>
    </source>
</reference>
<protein>
    <submittedName>
        <fullName evidence="1">Uncharacterized protein</fullName>
    </submittedName>
</protein>
<organism evidence="1 2">
    <name type="scientific">Rasiella rasia</name>
    <dbReference type="NCBI Taxonomy" id="2744027"/>
    <lineage>
        <taxon>Bacteria</taxon>
        <taxon>Pseudomonadati</taxon>
        <taxon>Bacteroidota</taxon>
        <taxon>Flavobacteriia</taxon>
        <taxon>Flavobacteriales</taxon>
        <taxon>Flavobacteriaceae</taxon>
        <taxon>Rasiella</taxon>
    </lineage>
</organism>
<evidence type="ECO:0000313" key="1">
    <source>
        <dbReference type="EMBL" id="QIE58109.1"/>
    </source>
</evidence>
<proteinExistence type="predicted"/>
<sequence length="60" mass="6735">MNTLISLVMGVVLNLLGLEVQERQQLVQLQEKAAIEHCSLECVKISEENCNTYSITSTRL</sequence>
<dbReference type="AlphaFoldDB" id="A0A6G6GHT6"/>
<keyword evidence="2" id="KW-1185">Reference proteome</keyword>